<evidence type="ECO:0000313" key="2">
    <source>
        <dbReference type="Proteomes" id="UP000009135"/>
    </source>
</evidence>
<dbReference type="Proteomes" id="UP000009135">
    <property type="component" value="Chromosome"/>
</dbReference>
<name>H6N6I5_MYCHN</name>
<organism evidence="1 2">
    <name type="scientific">Mycoplasma haemocanis (strain Illinois)</name>
    <dbReference type="NCBI Taxonomy" id="1111676"/>
    <lineage>
        <taxon>Bacteria</taxon>
        <taxon>Bacillati</taxon>
        <taxon>Mycoplasmatota</taxon>
        <taxon>Mollicutes</taxon>
        <taxon>Mycoplasmataceae</taxon>
        <taxon>Mycoplasma</taxon>
    </lineage>
</organism>
<reference evidence="1 2" key="1">
    <citation type="journal article" date="2012" name="J. Bacteriol.">
        <title>Complete genome sequence of Mycoplasma haemocanis strain Illinois.</title>
        <authorList>
            <person name="do Nascimento N.C."/>
            <person name="Guimaraes A.M."/>
            <person name="Santos A.P."/>
            <person name="Sanmiguel P.J."/>
            <person name="Messick J.B."/>
        </authorList>
    </citation>
    <scope>NUCLEOTIDE SEQUENCE [LARGE SCALE GENOMIC DNA]</scope>
    <source>
        <strain evidence="1 2">Illinois</strain>
    </source>
</reference>
<proteinExistence type="predicted"/>
<dbReference type="HOGENOM" id="CLU_096783_0_0_14"/>
<dbReference type="EMBL" id="CP003199">
    <property type="protein sequence ID" value="AEW45257.1"/>
    <property type="molecule type" value="Genomic_DNA"/>
</dbReference>
<dbReference type="KEGG" id="mhe:MHC_01955"/>
<accession>H6N6I5</accession>
<protein>
    <submittedName>
        <fullName evidence="1">Uncharacterized protein</fullName>
    </submittedName>
</protein>
<evidence type="ECO:0000313" key="1">
    <source>
        <dbReference type="EMBL" id="AEW45257.1"/>
    </source>
</evidence>
<dbReference type="STRING" id="1111676.MHC_01955"/>
<dbReference type="AlphaFoldDB" id="H6N6I5"/>
<keyword evidence="2" id="KW-1185">Reference proteome</keyword>
<dbReference type="OrthoDB" id="9828589at2"/>
<sequence>MNKVVLIGVGALGSSGAGALGFFLLKPSEITFSQKYKSALLDLGKNSSDVNLWNTKFEVLKGKHPVNKKLQEAVGKATSAPEEAKILHKQGCKEIYEASVESGKNYFNDFKSYCSKTVKEGTAGTWVNDEKNVTTNWNPTLTNLHKYTGELHAVFEELKKIITPASFTDEQREKLKTLCETIGEELLEDNSLRIKNAQAFCTKNSG</sequence>
<gene>
    <name evidence="1" type="ordered locus">MHC_01955</name>
</gene>